<evidence type="ECO:0000313" key="3">
    <source>
        <dbReference type="EMBL" id="PRP76620.1"/>
    </source>
</evidence>
<gene>
    <name evidence="3" type="ORF">PROFUN_14997</name>
</gene>
<evidence type="ECO:0000256" key="1">
    <source>
        <dbReference type="SAM" id="MobiDB-lite"/>
    </source>
</evidence>
<evidence type="ECO:0000313" key="4">
    <source>
        <dbReference type="Proteomes" id="UP000241769"/>
    </source>
</evidence>
<comment type="caution">
    <text evidence="3">The sequence shown here is derived from an EMBL/GenBank/DDBJ whole genome shotgun (WGS) entry which is preliminary data.</text>
</comment>
<keyword evidence="2" id="KW-1133">Transmembrane helix</keyword>
<organism evidence="3 4">
    <name type="scientific">Planoprotostelium fungivorum</name>
    <dbReference type="NCBI Taxonomy" id="1890364"/>
    <lineage>
        <taxon>Eukaryota</taxon>
        <taxon>Amoebozoa</taxon>
        <taxon>Evosea</taxon>
        <taxon>Variosea</taxon>
        <taxon>Cavosteliida</taxon>
        <taxon>Cavosteliaceae</taxon>
        <taxon>Planoprotostelium</taxon>
    </lineage>
</organism>
<keyword evidence="2" id="KW-0812">Transmembrane</keyword>
<feature type="transmembrane region" description="Helical" evidence="2">
    <location>
        <begin position="209"/>
        <end position="232"/>
    </location>
</feature>
<dbReference type="Proteomes" id="UP000241769">
    <property type="component" value="Unassembled WGS sequence"/>
</dbReference>
<dbReference type="AlphaFoldDB" id="A0A2P6MY32"/>
<keyword evidence="2" id="KW-0472">Membrane</keyword>
<dbReference type="InParanoid" id="A0A2P6MY32"/>
<protein>
    <submittedName>
        <fullName evidence="3">Uncharacterized protein</fullName>
    </submittedName>
</protein>
<dbReference type="EMBL" id="MDYQ01000312">
    <property type="protein sequence ID" value="PRP76620.1"/>
    <property type="molecule type" value="Genomic_DNA"/>
</dbReference>
<accession>A0A2P6MY32</accession>
<keyword evidence="4" id="KW-1185">Reference proteome</keyword>
<reference evidence="3 4" key="1">
    <citation type="journal article" date="2018" name="Genome Biol. Evol.">
        <title>Multiple Roots of Fruiting Body Formation in Amoebozoa.</title>
        <authorList>
            <person name="Hillmann F."/>
            <person name="Forbes G."/>
            <person name="Novohradska S."/>
            <person name="Ferling I."/>
            <person name="Riege K."/>
            <person name="Groth M."/>
            <person name="Westermann M."/>
            <person name="Marz M."/>
            <person name="Spaller T."/>
            <person name="Winckler T."/>
            <person name="Schaap P."/>
            <person name="Glockner G."/>
        </authorList>
    </citation>
    <scope>NUCLEOTIDE SEQUENCE [LARGE SCALE GENOMIC DNA]</scope>
    <source>
        <strain evidence="3 4">Jena</strain>
    </source>
</reference>
<evidence type="ECO:0000256" key="2">
    <source>
        <dbReference type="SAM" id="Phobius"/>
    </source>
</evidence>
<sequence length="233" mass="25999">MIALDQRQHASKGLCTQIRRDREKGETVRNLWVVRGLRSPHQCVLKYAGNPLSDVNEGLTSWNLRLSRGDCEIAQIADEDTVRRLAYTTSRMMYTAGLDSCRLSTSACFFAIGLVFNNTICSTTGACCVQARSWLKTYTFRLPGMAMWEAVVRIDLDLTMGNLLQDDVGEASRSSTSSLDPEIVNPQEDSSDGLNQPWMRRIIWCGRRSLLVILVSCSLKLAIFCSSCGWSGQ</sequence>
<name>A0A2P6MY32_9EUKA</name>
<feature type="region of interest" description="Disordered" evidence="1">
    <location>
        <begin position="171"/>
        <end position="193"/>
    </location>
</feature>
<proteinExistence type="predicted"/>